<comment type="caution">
    <text evidence="2">The sequence shown here is derived from an EMBL/GenBank/DDBJ whole genome shotgun (WGS) entry which is preliminary data.</text>
</comment>
<name>A0ABS5A6P7_9PSEU</name>
<evidence type="ECO:0000256" key="1">
    <source>
        <dbReference type="SAM" id="Phobius"/>
    </source>
</evidence>
<evidence type="ECO:0000313" key="3">
    <source>
        <dbReference type="Proteomes" id="UP001519363"/>
    </source>
</evidence>
<organism evidence="2 3">
    <name type="scientific">Crossiella equi</name>
    <dbReference type="NCBI Taxonomy" id="130796"/>
    <lineage>
        <taxon>Bacteria</taxon>
        <taxon>Bacillati</taxon>
        <taxon>Actinomycetota</taxon>
        <taxon>Actinomycetes</taxon>
        <taxon>Pseudonocardiales</taxon>
        <taxon>Pseudonocardiaceae</taxon>
        <taxon>Crossiella</taxon>
    </lineage>
</organism>
<gene>
    <name evidence="2" type="ORF">JOF53_001140</name>
</gene>
<keyword evidence="1" id="KW-0472">Membrane</keyword>
<proteinExistence type="predicted"/>
<protein>
    <recommendedName>
        <fullName evidence="4">DUF1360 domain-containing protein</fullName>
    </recommendedName>
</protein>
<reference evidence="2 3" key="1">
    <citation type="submission" date="2021-03" db="EMBL/GenBank/DDBJ databases">
        <title>Sequencing the genomes of 1000 actinobacteria strains.</title>
        <authorList>
            <person name="Klenk H.-P."/>
        </authorList>
    </citation>
    <scope>NUCLEOTIDE SEQUENCE [LARGE SCALE GENOMIC DNA]</scope>
    <source>
        <strain evidence="2 3">DSM 44580</strain>
    </source>
</reference>
<evidence type="ECO:0000313" key="2">
    <source>
        <dbReference type="EMBL" id="MBP2472268.1"/>
    </source>
</evidence>
<accession>A0ABS5A6P7</accession>
<dbReference type="EMBL" id="JAGIOO010000001">
    <property type="protein sequence ID" value="MBP2472268.1"/>
    <property type="molecule type" value="Genomic_DNA"/>
</dbReference>
<keyword evidence="1" id="KW-0812">Transmembrane</keyword>
<dbReference type="InterPro" id="IPR010773">
    <property type="entry name" value="Mycophage_PG1_Gp7"/>
</dbReference>
<sequence length="173" mass="18378">MENLGTKLAEVERDYAGGDDRPLTGYLAVTGGYTALVMLAAGLLRLRGKQLPERVAAGDVVLLALATHKLSRVLTKDAVTSPLRAPFTRYEEPAGAGEVSESVRTDNPVRHSVGELLNCPFCVSVWLATALTVGLVLAPRLTRLVCGGLAAVTGSDFLQFAYAAARRADQPDR</sequence>
<dbReference type="Pfam" id="PF07098">
    <property type="entry name" value="DUF1360"/>
    <property type="match status" value="1"/>
</dbReference>
<evidence type="ECO:0008006" key="4">
    <source>
        <dbReference type="Google" id="ProtNLM"/>
    </source>
</evidence>
<dbReference type="Proteomes" id="UP001519363">
    <property type="component" value="Unassembled WGS sequence"/>
</dbReference>
<keyword evidence="3" id="KW-1185">Reference proteome</keyword>
<keyword evidence="1" id="KW-1133">Transmembrane helix</keyword>
<feature type="transmembrane region" description="Helical" evidence="1">
    <location>
        <begin position="23"/>
        <end position="44"/>
    </location>
</feature>
<dbReference type="RefSeq" id="WP_086783449.1">
    <property type="nucleotide sequence ID" value="NZ_JAGIOO010000001.1"/>
</dbReference>